<protein>
    <submittedName>
        <fullName evidence="2">Uncharacterized protein</fullName>
    </submittedName>
</protein>
<feature type="region of interest" description="Disordered" evidence="1">
    <location>
        <begin position="1"/>
        <end position="22"/>
    </location>
</feature>
<gene>
    <name evidence="2" type="ORF">AURANDRAFT_72546</name>
</gene>
<feature type="compositionally biased region" description="Acidic residues" evidence="1">
    <location>
        <begin position="507"/>
        <end position="520"/>
    </location>
</feature>
<accession>F0YKJ4</accession>
<evidence type="ECO:0000313" key="2">
    <source>
        <dbReference type="EMBL" id="EGB04353.1"/>
    </source>
</evidence>
<dbReference type="GeneID" id="20228760"/>
<keyword evidence="3" id="KW-1185">Reference proteome</keyword>
<dbReference type="RefSeq" id="XP_009040911.1">
    <property type="nucleotide sequence ID" value="XM_009042663.1"/>
</dbReference>
<feature type="region of interest" description="Disordered" evidence="1">
    <location>
        <begin position="76"/>
        <end position="106"/>
    </location>
</feature>
<dbReference type="KEGG" id="aaf:AURANDRAFT_72546"/>
<evidence type="ECO:0000256" key="1">
    <source>
        <dbReference type="SAM" id="MobiDB-lite"/>
    </source>
</evidence>
<sequence length="834" mass="88726">MADFDAAPPLDTSRPPGVRAFRAPHAPASSFEVSREALAAKAFSADSVFGAAGANPRDEAPACRVGDAAERRLAARLAKDSGPPVRPPVPAPLGGRPSDSLGGRPVSRADALDTVHNLDDMLMAALAASRPWSTFVDALEERAPACVDLAIGVAASLELRMDLMDVVLELSRTWLAGDRLGERFYTSLARSVPKLRDLSLAERTECDATVMSVGEVSGPSAYARVADDVVRQALKRQTHRRLGALAGGAGGALVGAARVAAAARAVQDTLVLEPAWARFVDAEDAFRAFAGRCDDVVLEALAGAAPRDVRVAAAKAARKRVVAPRGAILDAARGAHAASVSWLKSHEREAAAAYSEDEDEDVGFATPRASAPGSPVLTPLLASPGAYLAEALGALRTPGREAASPLGLVYEARCPSKDWSPPSLAVFLSLGTSSRRMVVGDRDVALASPDAPRGRAAPDSLGAGSFGAGSFADFLLDDGSLMPCDDISLAPRVFLDTVAVTQSTQDETQEEADDDDDDDDARALRGVFDKGLNLSSSPDAANRSLEKILGRRLLEHRDSARSYRATPGPVIAPVGGWGRGDRDCRRGIAAALGKTSLALALLLVELAARLLARLLAHPAVDRRRTDEFAPVYDDQFDGSSKQWRDHAAELEPLDDPRTPDVVDDLASRLIPVVWDKEDAAIFDLAKQLTRDDAFSTARQFAVGVRYYGRRVLVGECVTYDLAWLAKLDGLRRVFAWRFARPLDEDQLVRADRLVRGGDAASALDGETLARACRTAHALLEPEAVAADAVVAVGHLVQVAGFRMLSPEGRAKLVRARAVDKIQRVARRHLRRAAH</sequence>
<dbReference type="AlphaFoldDB" id="F0YKJ4"/>
<evidence type="ECO:0000313" key="3">
    <source>
        <dbReference type="Proteomes" id="UP000002729"/>
    </source>
</evidence>
<dbReference type="Proteomes" id="UP000002729">
    <property type="component" value="Unassembled WGS sequence"/>
</dbReference>
<organism evidence="3">
    <name type="scientific">Aureococcus anophagefferens</name>
    <name type="common">Harmful bloom alga</name>
    <dbReference type="NCBI Taxonomy" id="44056"/>
    <lineage>
        <taxon>Eukaryota</taxon>
        <taxon>Sar</taxon>
        <taxon>Stramenopiles</taxon>
        <taxon>Ochrophyta</taxon>
        <taxon>Pelagophyceae</taxon>
        <taxon>Pelagomonadales</taxon>
        <taxon>Pelagomonadaceae</taxon>
        <taxon>Aureococcus</taxon>
    </lineage>
</organism>
<feature type="region of interest" description="Disordered" evidence="1">
    <location>
        <begin position="502"/>
        <end position="521"/>
    </location>
</feature>
<dbReference type="InParanoid" id="F0YKJ4"/>
<name>F0YKJ4_AURAN</name>
<dbReference type="PROSITE" id="PS50096">
    <property type="entry name" value="IQ"/>
    <property type="match status" value="1"/>
</dbReference>
<reference evidence="2 3" key="1">
    <citation type="journal article" date="2011" name="Proc. Natl. Acad. Sci. U.S.A.">
        <title>Niche of harmful alga Aureococcus anophagefferens revealed through ecogenomics.</title>
        <authorList>
            <person name="Gobler C.J."/>
            <person name="Berry D.L."/>
            <person name="Dyhrman S.T."/>
            <person name="Wilhelm S.W."/>
            <person name="Salamov A."/>
            <person name="Lobanov A.V."/>
            <person name="Zhang Y."/>
            <person name="Collier J.L."/>
            <person name="Wurch L.L."/>
            <person name="Kustka A.B."/>
            <person name="Dill B.D."/>
            <person name="Shah M."/>
            <person name="VerBerkmoes N.C."/>
            <person name="Kuo A."/>
            <person name="Terry A."/>
            <person name="Pangilinan J."/>
            <person name="Lindquist E.A."/>
            <person name="Lucas S."/>
            <person name="Paulsen I.T."/>
            <person name="Hattenrath-Lehmann T.K."/>
            <person name="Talmage S.C."/>
            <person name="Walker E.A."/>
            <person name="Koch F."/>
            <person name="Burson A.M."/>
            <person name="Marcoval M.A."/>
            <person name="Tang Y.Z."/>
            <person name="Lecleir G.R."/>
            <person name="Coyne K.J."/>
            <person name="Berg G.M."/>
            <person name="Bertrand E.M."/>
            <person name="Saito M.A."/>
            <person name="Gladyshev V.N."/>
            <person name="Grigoriev I.V."/>
        </authorList>
    </citation>
    <scope>NUCLEOTIDE SEQUENCE [LARGE SCALE GENOMIC DNA]</scope>
    <source>
        <strain evidence="3">CCMP 1984</strain>
    </source>
</reference>
<proteinExistence type="predicted"/>
<dbReference type="EMBL" id="GL833152">
    <property type="protein sequence ID" value="EGB04353.1"/>
    <property type="molecule type" value="Genomic_DNA"/>
</dbReference>